<evidence type="ECO:0000259" key="6">
    <source>
        <dbReference type="Pfam" id="PF00296"/>
    </source>
</evidence>
<evidence type="ECO:0000313" key="8">
    <source>
        <dbReference type="Proteomes" id="UP000652567"/>
    </source>
</evidence>
<dbReference type="SUPFAM" id="SSF51679">
    <property type="entry name" value="Bacterial luciferase-like"/>
    <property type="match status" value="1"/>
</dbReference>
<gene>
    <name evidence="7" type="ORF">C4F51_05385</name>
</gene>
<keyword evidence="4" id="KW-0503">Monooxygenase</keyword>
<dbReference type="InterPro" id="IPR011251">
    <property type="entry name" value="Luciferase-like_dom"/>
</dbReference>
<comment type="caution">
    <text evidence="7">The sequence shown here is derived from an EMBL/GenBank/DDBJ whole genome shotgun (WGS) entry which is preliminary data.</text>
</comment>
<dbReference type="EMBL" id="PRDL01000001">
    <property type="protein sequence ID" value="MBE8716619.1"/>
    <property type="molecule type" value="Genomic_DNA"/>
</dbReference>
<dbReference type="PANTHER" id="PTHR42847">
    <property type="entry name" value="ALKANESULFONATE MONOOXYGENASE"/>
    <property type="match status" value="1"/>
</dbReference>
<dbReference type="InterPro" id="IPR036661">
    <property type="entry name" value="Luciferase-like_sf"/>
</dbReference>
<dbReference type="InterPro" id="IPR050172">
    <property type="entry name" value="SsuD_RutA_monooxygenase"/>
</dbReference>
<feature type="region of interest" description="Disordered" evidence="5">
    <location>
        <begin position="18"/>
        <end position="37"/>
    </location>
</feature>
<dbReference type="CDD" id="cd01094">
    <property type="entry name" value="Alkanesulfonate_monoxygenase"/>
    <property type="match status" value="1"/>
</dbReference>
<accession>A0A928V4T3</accession>
<keyword evidence="8" id="KW-1185">Reference proteome</keyword>
<evidence type="ECO:0000256" key="4">
    <source>
        <dbReference type="ARBA" id="ARBA00023033"/>
    </source>
</evidence>
<dbReference type="AlphaFoldDB" id="A0A928V4T3"/>
<evidence type="ECO:0000256" key="2">
    <source>
        <dbReference type="ARBA" id="ARBA00022643"/>
    </source>
</evidence>
<dbReference type="GO" id="GO:0008726">
    <property type="term" value="F:alkanesulfonate monooxygenase activity"/>
    <property type="evidence" value="ECO:0007669"/>
    <property type="project" value="TreeGrafter"/>
</dbReference>
<sequence>MSIGFFSRLPLHGDLRHLPGDGRNRGDWNNDPTATGATARYQPGDAFSYMDYLSQVARAAEINGFDGVLLVNGPAGEEPWTTSSLLARETKQLKFINAFQPFHFSPWAAAQMAATLQRASNNRLIWNIINGGSEVVQRQVGDFTPHDDRYERADEFLQVVKGYWSNPKFSFEGKYYRAENGGLTPPLSKSPIPLICTAGSSEPARELGARHADYYLMRAEHPDEVRELIRDVRQRAKQWGREDSIRFGMSIDVITRATDEEAFAEAARFFNEGIQAGADKNVVNFSGLRSAQQLSYEKQFRTGKIVEQWDDCFIYPNVWAGFGYIGIPPGCALVGSYANVAERVQEYADLGISKFFLAGYPHLEEMYRLGEYVLPRLRQAAVQQSPAKAVAAVR</sequence>
<dbReference type="Pfam" id="PF00296">
    <property type="entry name" value="Bac_luciferase"/>
    <property type="match status" value="1"/>
</dbReference>
<reference evidence="7" key="1">
    <citation type="submission" date="2018-07" db="EMBL/GenBank/DDBJ databases">
        <title>Genome assembly of strain Ka43.</title>
        <authorList>
            <person name="Kukolya J."/>
            <person name="Nagy I."/>
            <person name="Horvath B."/>
            <person name="Toth A."/>
        </authorList>
    </citation>
    <scope>NUCLEOTIDE SEQUENCE</scope>
    <source>
        <strain evidence="7">KB43</strain>
    </source>
</reference>
<keyword evidence="2" id="KW-0288">FMN</keyword>
<evidence type="ECO:0000256" key="5">
    <source>
        <dbReference type="SAM" id="MobiDB-lite"/>
    </source>
</evidence>
<evidence type="ECO:0000256" key="1">
    <source>
        <dbReference type="ARBA" id="ARBA00022630"/>
    </source>
</evidence>
<dbReference type="Gene3D" id="3.20.20.30">
    <property type="entry name" value="Luciferase-like domain"/>
    <property type="match status" value="1"/>
</dbReference>
<name>A0A928V4T3_9GAMM</name>
<evidence type="ECO:0000313" key="7">
    <source>
        <dbReference type="EMBL" id="MBE8716619.1"/>
    </source>
</evidence>
<proteinExistence type="predicted"/>
<organism evidence="7 8">
    <name type="scientific">Cellvibrio polysaccharolyticus</name>
    <dbReference type="NCBI Taxonomy" id="2082724"/>
    <lineage>
        <taxon>Bacteria</taxon>
        <taxon>Pseudomonadati</taxon>
        <taxon>Pseudomonadota</taxon>
        <taxon>Gammaproteobacteria</taxon>
        <taxon>Cellvibrionales</taxon>
        <taxon>Cellvibrionaceae</taxon>
        <taxon>Cellvibrio</taxon>
    </lineage>
</organism>
<protein>
    <submittedName>
        <fullName evidence="7">LLM class flavin-dependent oxidoreductase</fullName>
    </submittedName>
</protein>
<dbReference type="RefSeq" id="WP_193907815.1">
    <property type="nucleotide sequence ID" value="NZ_PRDL01000001.1"/>
</dbReference>
<evidence type="ECO:0000256" key="3">
    <source>
        <dbReference type="ARBA" id="ARBA00023002"/>
    </source>
</evidence>
<keyword evidence="3" id="KW-0560">Oxidoreductase</keyword>
<keyword evidence="1" id="KW-0285">Flavoprotein</keyword>
<dbReference type="PANTHER" id="PTHR42847:SF4">
    <property type="entry name" value="ALKANESULFONATE MONOOXYGENASE-RELATED"/>
    <property type="match status" value="1"/>
</dbReference>
<feature type="domain" description="Luciferase-like" evidence="6">
    <location>
        <begin position="48"/>
        <end position="353"/>
    </location>
</feature>
<dbReference type="Proteomes" id="UP000652567">
    <property type="component" value="Unassembled WGS sequence"/>
</dbReference>
<feature type="compositionally biased region" description="Basic and acidic residues" evidence="5">
    <location>
        <begin position="18"/>
        <end position="28"/>
    </location>
</feature>
<dbReference type="GO" id="GO:0046306">
    <property type="term" value="P:alkanesulfonate catabolic process"/>
    <property type="evidence" value="ECO:0007669"/>
    <property type="project" value="TreeGrafter"/>
</dbReference>